<dbReference type="Pfam" id="PF24883">
    <property type="entry name" value="NPHP3_N"/>
    <property type="match status" value="1"/>
</dbReference>
<evidence type="ECO:0000313" key="4">
    <source>
        <dbReference type="EMBL" id="KAJ5453975.1"/>
    </source>
</evidence>
<evidence type="ECO:0000259" key="3">
    <source>
        <dbReference type="Pfam" id="PF24883"/>
    </source>
</evidence>
<proteinExistence type="predicted"/>
<dbReference type="SUPFAM" id="SSF48452">
    <property type="entry name" value="TPR-like"/>
    <property type="match status" value="1"/>
</dbReference>
<gene>
    <name evidence="4" type="ORF">N7458_004931</name>
</gene>
<dbReference type="PANTHER" id="PTHR10039">
    <property type="entry name" value="AMELOGENIN"/>
    <property type="match status" value="1"/>
</dbReference>
<dbReference type="Proteomes" id="UP001213681">
    <property type="component" value="Unassembled WGS sequence"/>
</dbReference>
<reference evidence="4" key="2">
    <citation type="journal article" date="2023" name="IMA Fungus">
        <title>Comparative genomic study of the Penicillium genus elucidates a diverse pangenome and 15 lateral gene transfer events.</title>
        <authorList>
            <person name="Petersen C."/>
            <person name="Sorensen T."/>
            <person name="Nielsen M.R."/>
            <person name="Sondergaard T.E."/>
            <person name="Sorensen J.L."/>
            <person name="Fitzpatrick D.A."/>
            <person name="Frisvad J.C."/>
            <person name="Nielsen K.L."/>
        </authorList>
    </citation>
    <scope>NUCLEOTIDE SEQUENCE</scope>
    <source>
        <strain evidence="4">IBT 16125</strain>
    </source>
</reference>
<keyword evidence="5" id="KW-1185">Reference proteome</keyword>
<evidence type="ECO:0000313" key="5">
    <source>
        <dbReference type="Proteomes" id="UP001213681"/>
    </source>
</evidence>
<comment type="caution">
    <text evidence="4">The sequence shown here is derived from an EMBL/GenBank/DDBJ whole genome shotgun (WGS) entry which is preliminary data.</text>
</comment>
<dbReference type="GeneID" id="81598556"/>
<dbReference type="InterPro" id="IPR027417">
    <property type="entry name" value="P-loop_NTPase"/>
</dbReference>
<evidence type="ECO:0000256" key="1">
    <source>
        <dbReference type="ARBA" id="ARBA00022737"/>
    </source>
</evidence>
<name>A0AAD6C7C4_9EURO</name>
<protein>
    <recommendedName>
        <fullName evidence="6">Fungal STAND N-terminal Goodbye domain-containing protein</fullName>
    </recommendedName>
</protein>
<feature type="domain" description="Nephrocystin 3-like N-terminal" evidence="3">
    <location>
        <begin position="266"/>
        <end position="425"/>
    </location>
</feature>
<evidence type="ECO:0008006" key="6">
    <source>
        <dbReference type="Google" id="ProtNLM"/>
    </source>
</evidence>
<dbReference type="RefSeq" id="XP_056766931.1">
    <property type="nucleotide sequence ID" value="XM_056908313.1"/>
</dbReference>
<dbReference type="EMBL" id="JAPVEA010000005">
    <property type="protein sequence ID" value="KAJ5453975.1"/>
    <property type="molecule type" value="Genomic_DNA"/>
</dbReference>
<dbReference type="InterPro" id="IPR056884">
    <property type="entry name" value="NPHP3-like_N"/>
</dbReference>
<evidence type="ECO:0000259" key="2">
    <source>
        <dbReference type="Pfam" id="PF17109"/>
    </source>
</evidence>
<keyword evidence="1" id="KW-0677">Repeat</keyword>
<dbReference type="InterPro" id="IPR031350">
    <property type="entry name" value="Goodbye_dom"/>
</dbReference>
<dbReference type="InterPro" id="IPR011990">
    <property type="entry name" value="TPR-like_helical_dom_sf"/>
</dbReference>
<organism evidence="4 5">
    <name type="scientific">Penicillium daleae</name>
    <dbReference type="NCBI Taxonomy" id="63821"/>
    <lineage>
        <taxon>Eukaryota</taxon>
        <taxon>Fungi</taxon>
        <taxon>Dikarya</taxon>
        <taxon>Ascomycota</taxon>
        <taxon>Pezizomycotina</taxon>
        <taxon>Eurotiomycetes</taxon>
        <taxon>Eurotiomycetidae</taxon>
        <taxon>Eurotiales</taxon>
        <taxon>Aspergillaceae</taxon>
        <taxon>Penicillium</taxon>
    </lineage>
</organism>
<dbReference type="Gene3D" id="3.40.50.300">
    <property type="entry name" value="P-loop containing nucleotide triphosphate hydrolases"/>
    <property type="match status" value="1"/>
</dbReference>
<dbReference type="PANTHER" id="PTHR10039:SF17">
    <property type="entry name" value="FUNGAL STAND N-TERMINAL GOODBYE DOMAIN-CONTAINING PROTEIN-RELATED"/>
    <property type="match status" value="1"/>
</dbReference>
<sequence>MFSEMASGDSLSELWETACNNYAQETGTPLTSPDFPKVSTPSDLSSHLDSEKEHFADFRMKKRPLFHAMQTILTPFENFGDIISGAVSIAFPPASTIMGAMLLLIRSARRVSDAFDSVNALFEKLGYFAQRLDSYRGVPLSEGMKNIIVKVFVTFLNACGVSQSLLSRGAFRARFSKWARNVLVEDTSIQGLLAELEALTGLEHKMVSAHNLTLTSQALKNTAILLEKSELENDKERISALKALLGPISASGQVYSAISESRIPGSGKWVEEMISEWWDGGEPLLWIHGGPGVGKSYLASKIIGDLAIKSDAVVASFFFKNNDVDLRSFNKALRTLAWQIVVLQPSFAVYAEDFCLKGDPDNTYVVWNKLFLDYFEKSDDTVCLIIDGIDEADSDEQEIFFSLLERTFSEEMDRKPPLRVVLLGRDSVRSIIEEHSLGWIHDIEITHSENKDDLHGFVSQRLQKSKLFRNASDFQDEVIQDICAQAEGLWEWANLVIKNVMRCRTKEQIRKVVKTMPKGISAMLHEELQRLGKELSASDMMSDDEGSQIQQLNILLSSVTLAQRPLTVEQLDLVLEIVLGEEVLNLEDDLLKVYSSLVSLRVPENDYNEYDDSTVVTLRHSSFYEFFESPSIDAGSIHINRDQGGANFLYAIIYALTNVETPKSYRWLVHLRRYAKKYLSLHLESVDPENVTSSRRDDISSLLTELLTNELWLRFWLIDPIYEQSFSRYTFHSSSRISELGRYWWGCNDRDTANEAAEMVFKWLTPAQQRTFEELAGDDACPFAVLFSSLVRLCSRLWLSPEDINDDGLPAALPTLLWSYAEITATPSSSDGTSKKLKDISIGLRSAEILQTAESQCLQKTAMWYARVAQSMLQHGNSQDALVHFHIALDEHDKAPSLSEQSISVIHKDMARAYSEVGKYKEALEHSDLVLSPDNNPEDPGYDFQRYLGSLLDEANMLYRVKSTEKAISTALHAWEQFVTLTETHAFGDLWLSFFVVFSELRQPQRFRSVLDLAFDRSEKILNPIIDEIEGDTFTIFLIDAFASRFGIMHSVLHYALTPEDTALLDLIASIPGVLKGATPEWLNPIVLKFWIASVLFDKDRPREAIQIWNEIALVPGESGHSWIQPFQTRAMSRLATACLYWPQIPFYGNNPPAFVEDDINEVSLIVSSWLLDNGDMVHARQLLSEVVRRCIALLSDDTPANDIDAFAILFKVFLMIEDSDDDLRAALYLIKAWGKESDDPALGDDVVGVVQTDVSSVLEKVRIVDDKAQMQDEDPEDDWAAPYDDWFTTDPSTHCSTCKDVIRSLNRWHFCRSCPLTVLCHRCYRELQSKSDPTQDHPRGFVGKCSPQHKFFYSGEALGQTGYVPKGMVPLVGTDGKRQVVWIDEWKEKLAEKWVGAGTEQLNLDDGGLSAGCMQVLPEAQRDRWGKFFKV</sequence>
<accession>A0AAD6C7C4</accession>
<dbReference type="Pfam" id="PF17109">
    <property type="entry name" value="Goodbye"/>
    <property type="match status" value="1"/>
</dbReference>
<reference evidence="4" key="1">
    <citation type="submission" date="2022-12" db="EMBL/GenBank/DDBJ databases">
        <authorList>
            <person name="Petersen C."/>
        </authorList>
    </citation>
    <scope>NUCLEOTIDE SEQUENCE</scope>
    <source>
        <strain evidence="4">IBT 16125</strain>
    </source>
</reference>
<dbReference type="SUPFAM" id="SSF52540">
    <property type="entry name" value="P-loop containing nucleoside triphosphate hydrolases"/>
    <property type="match status" value="1"/>
</dbReference>
<feature type="domain" description="Fungal STAND N-terminal Goodbye" evidence="2">
    <location>
        <begin position="15"/>
        <end position="135"/>
    </location>
</feature>
<dbReference type="Gene3D" id="1.25.40.10">
    <property type="entry name" value="Tetratricopeptide repeat domain"/>
    <property type="match status" value="1"/>
</dbReference>